<dbReference type="GO" id="GO:0006031">
    <property type="term" value="P:chitin biosynthetic process"/>
    <property type="evidence" value="ECO:0007669"/>
    <property type="project" value="UniProtKB-UniRule"/>
</dbReference>
<feature type="transmembrane region" description="Helical" evidence="11">
    <location>
        <begin position="583"/>
        <end position="607"/>
    </location>
</feature>
<dbReference type="EC" id="2.4.1.16" evidence="2 11"/>
<comment type="function">
    <text evidence="10 11">Polymerizes chitin, a structural polymer of the cell wall and septum, by transferring the sugar moiety of UDP-GlcNAc to the non-reducing end of the growing chitin polymer.</text>
</comment>
<keyword evidence="5 11" id="KW-0808">Transferase</keyword>
<dbReference type="GO" id="GO:0005886">
    <property type="term" value="C:plasma membrane"/>
    <property type="evidence" value="ECO:0007669"/>
    <property type="project" value="UniProtKB-SubCell"/>
</dbReference>
<organism evidence="14 15">
    <name type="scientific">Acaulospora morrowiae</name>
    <dbReference type="NCBI Taxonomy" id="94023"/>
    <lineage>
        <taxon>Eukaryota</taxon>
        <taxon>Fungi</taxon>
        <taxon>Fungi incertae sedis</taxon>
        <taxon>Mucoromycota</taxon>
        <taxon>Glomeromycotina</taxon>
        <taxon>Glomeromycetes</taxon>
        <taxon>Diversisporales</taxon>
        <taxon>Acaulosporaceae</taxon>
        <taxon>Acaulospora</taxon>
    </lineage>
</organism>
<evidence type="ECO:0000256" key="10">
    <source>
        <dbReference type="ARBA" id="ARBA00024009"/>
    </source>
</evidence>
<feature type="compositionally biased region" description="Polar residues" evidence="12">
    <location>
        <begin position="1"/>
        <end position="11"/>
    </location>
</feature>
<comment type="catalytic activity">
    <reaction evidence="11">
        <text>[(1-&gt;4)-N-acetyl-beta-D-glucosaminyl](n) + UDP-N-acetyl-alpha-D-glucosamine = [(1-&gt;4)-N-acetyl-beta-D-glucosaminyl](n+1) + UDP + H(+)</text>
        <dbReference type="Rhea" id="RHEA:16637"/>
        <dbReference type="Rhea" id="RHEA-COMP:9593"/>
        <dbReference type="Rhea" id="RHEA-COMP:9595"/>
        <dbReference type="ChEBI" id="CHEBI:15378"/>
        <dbReference type="ChEBI" id="CHEBI:17029"/>
        <dbReference type="ChEBI" id="CHEBI:57705"/>
        <dbReference type="ChEBI" id="CHEBI:58223"/>
        <dbReference type="EC" id="2.4.1.16"/>
    </reaction>
</comment>
<keyword evidence="4 11" id="KW-0328">Glycosyltransferase</keyword>
<keyword evidence="7 11" id="KW-1133">Transmembrane helix</keyword>
<dbReference type="GO" id="GO:0071555">
    <property type="term" value="P:cell wall organization"/>
    <property type="evidence" value="ECO:0007669"/>
    <property type="project" value="UniProtKB-KW"/>
</dbReference>
<keyword evidence="15" id="KW-1185">Reference proteome</keyword>
<gene>
    <name evidence="14" type="ORF">AMORRO_LOCUS1681</name>
</gene>
<evidence type="ECO:0000256" key="8">
    <source>
        <dbReference type="ARBA" id="ARBA00023136"/>
    </source>
</evidence>
<dbReference type="CDD" id="cd04190">
    <property type="entry name" value="Chitin_synth_C"/>
    <property type="match status" value="1"/>
</dbReference>
<evidence type="ECO:0000256" key="6">
    <source>
        <dbReference type="ARBA" id="ARBA00022692"/>
    </source>
</evidence>
<dbReference type="Proteomes" id="UP000789342">
    <property type="component" value="Unassembled WGS sequence"/>
</dbReference>
<feature type="transmembrane region" description="Helical" evidence="11">
    <location>
        <begin position="519"/>
        <end position="540"/>
    </location>
</feature>
<feature type="compositionally biased region" description="Pro residues" evidence="12">
    <location>
        <begin position="26"/>
        <end position="40"/>
    </location>
</feature>
<dbReference type="InterPro" id="IPR013616">
    <property type="entry name" value="Chitin_synth_N"/>
</dbReference>
<dbReference type="Pfam" id="PF01644">
    <property type="entry name" value="Chitin_synth_1"/>
    <property type="match status" value="1"/>
</dbReference>
<sequence length="829" mass="94950">MSNYGNYSEQYRNPYPLAPGTYEQPIPHPPQNSYPPPNPSGPSTFLDIEPETVIDEKKFHYGQPPAYQPRRYKTKKRVKLHRGNYVTECPVPTNFRQSIPRKDEKEFAYMRYTACTCKPDEFEKKGYTLRQSEFDPPRSTELFIVLTMFNENELDFARTFHGVVKNITHLCSRDRSRVWGKDGWKKVVVCIVSDGREFIDRRTLAYLAAIGVYQDGVAKSNYEVMRSDGTVENRKVTAHIYEYTTQVSINSNMEFEKENIVPIQVLFCLKEENAKKINSHRWFFNAFGKILKPNVCVLLDVGTKPGSMSIYHLWKAFDINSNIAGACGEIIAMKGTAGVNLLNPIVAAQNFEYKMSNILDKPLESVMGYITVLPGAFSAYRYTALQNNDDGKGPLNSYFLCEVEEDEEGDEENSEKSEKKKVDKDDLFTANMYLAEDRILCFELVTKRNNAFVLHYVKSAYAETDVPDDVAGLIKQRRRWLNGSYFASLYALRHSLAIWRSGHSPIRKFVLFVEMLYQLYNLLFTWFGLANFYLTFYILGVSLTSLGVSPDALLQVLSIIYIILIIVQVILAMGNKPQSSKWAYIISIIFFALIMLYMLFAAGWITYKGVALQLDSHKDQITGANVSTANALLGDQYFRNIVLSVICTYGLYFVSSFLFLEPWHMFTSMIQYLFLIPFYVNVLTIYAFCNVHDVTWGTREAKSALGSGKVVQEDNSSSLEVEVEAPVEETDINETFDEAVNVLKHPRIKYPTFRSSKEKKEDKVRAFRTRFVLAWLITNVAFVFGIQRLPQETINNTYVAFILWSVAGLAAFRFFGSCIFLLFRLFTGN</sequence>
<evidence type="ECO:0000256" key="4">
    <source>
        <dbReference type="ARBA" id="ARBA00022676"/>
    </source>
</evidence>
<dbReference type="GO" id="GO:0004100">
    <property type="term" value="F:chitin synthase activity"/>
    <property type="evidence" value="ECO:0007669"/>
    <property type="project" value="UniProtKB-UniRule"/>
</dbReference>
<dbReference type="PANTHER" id="PTHR22914:SF9">
    <property type="entry name" value="CHITIN SYNTHASE 1"/>
    <property type="match status" value="1"/>
</dbReference>
<feature type="region of interest" description="Disordered" evidence="12">
    <location>
        <begin position="1"/>
        <end position="46"/>
    </location>
</feature>
<evidence type="ECO:0000256" key="5">
    <source>
        <dbReference type="ARBA" id="ARBA00022679"/>
    </source>
</evidence>
<keyword evidence="3 11" id="KW-1003">Cell membrane</keyword>
<reference evidence="14" key="1">
    <citation type="submission" date="2021-06" db="EMBL/GenBank/DDBJ databases">
        <authorList>
            <person name="Kallberg Y."/>
            <person name="Tangrot J."/>
            <person name="Rosling A."/>
        </authorList>
    </citation>
    <scope>NUCLEOTIDE SEQUENCE</scope>
    <source>
        <strain evidence="14">CL551</strain>
    </source>
</reference>
<evidence type="ECO:0000256" key="7">
    <source>
        <dbReference type="ARBA" id="ARBA00022989"/>
    </source>
</evidence>
<dbReference type="SUPFAM" id="SSF53448">
    <property type="entry name" value="Nucleotide-diphospho-sugar transferases"/>
    <property type="match status" value="1"/>
</dbReference>
<evidence type="ECO:0000256" key="12">
    <source>
        <dbReference type="SAM" id="MobiDB-lite"/>
    </source>
</evidence>
<feature type="transmembrane region" description="Helical" evidence="11">
    <location>
        <begin position="798"/>
        <end position="823"/>
    </location>
</feature>
<comment type="similarity">
    <text evidence="11">Belongs to the chitin synthase family.</text>
</comment>
<dbReference type="AlphaFoldDB" id="A0A9N8Z1L8"/>
<comment type="caution">
    <text evidence="14">The sequence shown here is derived from an EMBL/GenBank/DDBJ whole genome shotgun (WGS) entry which is preliminary data.</text>
</comment>
<dbReference type="PANTHER" id="PTHR22914">
    <property type="entry name" value="CHITIN SYNTHASE"/>
    <property type="match status" value="1"/>
</dbReference>
<dbReference type="OrthoDB" id="26569at2759"/>
<feature type="transmembrane region" description="Helical" evidence="11">
    <location>
        <begin position="672"/>
        <end position="688"/>
    </location>
</feature>
<evidence type="ECO:0000256" key="9">
    <source>
        <dbReference type="ARBA" id="ARBA00023316"/>
    </source>
</evidence>
<dbReference type="InterPro" id="IPR029044">
    <property type="entry name" value="Nucleotide-diphossugar_trans"/>
</dbReference>
<evidence type="ECO:0000313" key="14">
    <source>
        <dbReference type="EMBL" id="CAG8467122.1"/>
    </source>
</evidence>
<dbReference type="Pfam" id="PF08407">
    <property type="entry name" value="Chitin_synth_1N"/>
    <property type="match status" value="1"/>
</dbReference>
<feature type="domain" description="Chitin synthase N-terminal" evidence="13">
    <location>
        <begin position="73"/>
        <end position="141"/>
    </location>
</feature>
<dbReference type="GO" id="GO:0030428">
    <property type="term" value="C:cell septum"/>
    <property type="evidence" value="ECO:0007669"/>
    <property type="project" value="TreeGrafter"/>
</dbReference>
<feature type="transmembrane region" description="Helical" evidence="11">
    <location>
        <begin position="767"/>
        <end position="786"/>
    </location>
</feature>
<keyword evidence="8 11" id="KW-0472">Membrane</keyword>
<evidence type="ECO:0000313" key="15">
    <source>
        <dbReference type="Proteomes" id="UP000789342"/>
    </source>
</evidence>
<protein>
    <recommendedName>
        <fullName evidence="2 11">Chitin synthase</fullName>
        <ecNumber evidence="2 11">2.4.1.16</ecNumber>
    </recommendedName>
</protein>
<accession>A0A9N8Z1L8</accession>
<dbReference type="EMBL" id="CAJVPV010000642">
    <property type="protein sequence ID" value="CAG8467122.1"/>
    <property type="molecule type" value="Genomic_DNA"/>
</dbReference>
<keyword evidence="6 11" id="KW-0812">Transmembrane</keyword>
<evidence type="ECO:0000256" key="3">
    <source>
        <dbReference type="ARBA" id="ARBA00022475"/>
    </source>
</evidence>
<feature type="transmembrane region" description="Helical" evidence="11">
    <location>
        <begin position="552"/>
        <end position="571"/>
    </location>
</feature>
<evidence type="ECO:0000256" key="1">
    <source>
        <dbReference type="ARBA" id="ARBA00004651"/>
    </source>
</evidence>
<evidence type="ECO:0000256" key="2">
    <source>
        <dbReference type="ARBA" id="ARBA00012543"/>
    </source>
</evidence>
<evidence type="ECO:0000256" key="11">
    <source>
        <dbReference type="RuleBase" id="RU366040"/>
    </source>
</evidence>
<comment type="subcellular location">
    <subcellularLocation>
        <location evidence="1 11">Cell membrane</location>
        <topology evidence="1 11">Multi-pass membrane protein</topology>
    </subcellularLocation>
</comment>
<feature type="transmembrane region" description="Helical" evidence="11">
    <location>
        <begin position="641"/>
        <end position="660"/>
    </location>
</feature>
<proteinExistence type="inferred from homology"/>
<keyword evidence="9 11" id="KW-0961">Cell wall biogenesis/degradation</keyword>
<dbReference type="InterPro" id="IPR004835">
    <property type="entry name" value="Chitin_synth"/>
</dbReference>
<evidence type="ECO:0000259" key="13">
    <source>
        <dbReference type="Pfam" id="PF08407"/>
    </source>
</evidence>
<name>A0A9N8Z1L8_9GLOM</name>